<comment type="similarity">
    <text evidence="2">Belongs to the bacterial solute-binding protein 1 family.</text>
</comment>
<evidence type="ECO:0000256" key="1">
    <source>
        <dbReference type="ARBA" id="ARBA00004418"/>
    </source>
</evidence>
<dbReference type="SUPFAM" id="SSF53850">
    <property type="entry name" value="Periplasmic binding protein-like II"/>
    <property type="match status" value="1"/>
</dbReference>
<evidence type="ECO:0000256" key="3">
    <source>
        <dbReference type="SAM" id="SignalP"/>
    </source>
</evidence>
<evidence type="ECO:0000256" key="2">
    <source>
        <dbReference type="ARBA" id="ARBA00008520"/>
    </source>
</evidence>
<keyword evidence="3" id="KW-0732">Signal</keyword>
<evidence type="ECO:0000313" key="5">
    <source>
        <dbReference type="Proteomes" id="UP000664405"/>
    </source>
</evidence>
<dbReference type="InterPro" id="IPR050490">
    <property type="entry name" value="Bact_solute-bd_prot1"/>
</dbReference>
<feature type="chain" id="PRO_5034980785" evidence="3">
    <location>
        <begin position="31"/>
        <end position="441"/>
    </location>
</feature>
<comment type="subcellular location">
    <subcellularLocation>
        <location evidence="1">Periplasm</location>
    </subcellularLocation>
</comment>
<feature type="signal peptide" evidence="3">
    <location>
        <begin position="1"/>
        <end position="30"/>
    </location>
</feature>
<reference evidence="4" key="1">
    <citation type="submission" date="2020-12" db="EMBL/GenBank/DDBJ databases">
        <title>Oil enriched cultivation method for isolating marine PHA-producing bacteria.</title>
        <authorList>
            <person name="Zheng W."/>
            <person name="Yu S."/>
            <person name="Huang Y."/>
        </authorList>
    </citation>
    <scope>NUCLEOTIDE SEQUENCE</scope>
    <source>
        <strain evidence="4">SY-2-3</strain>
    </source>
</reference>
<proteinExistence type="inferred from homology"/>
<dbReference type="RefSeq" id="WP_206926935.1">
    <property type="nucleotide sequence ID" value="NZ_JAEKJW010000001.1"/>
</dbReference>
<organism evidence="4 5">
    <name type="scientific">Thalassospira povalilytica</name>
    <dbReference type="NCBI Taxonomy" id="732237"/>
    <lineage>
        <taxon>Bacteria</taxon>
        <taxon>Pseudomonadati</taxon>
        <taxon>Pseudomonadota</taxon>
        <taxon>Alphaproteobacteria</taxon>
        <taxon>Rhodospirillales</taxon>
        <taxon>Thalassospiraceae</taxon>
        <taxon>Thalassospira</taxon>
    </lineage>
</organism>
<comment type="caution">
    <text evidence="4">The sequence shown here is derived from an EMBL/GenBank/DDBJ whole genome shotgun (WGS) entry which is preliminary data.</text>
</comment>
<dbReference type="GO" id="GO:0042597">
    <property type="term" value="C:periplasmic space"/>
    <property type="evidence" value="ECO:0007669"/>
    <property type="project" value="UniProtKB-SubCell"/>
</dbReference>
<gene>
    <name evidence="4" type="ORF">JF547_06385</name>
</gene>
<dbReference type="AlphaFoldDB" id="A0A8I1M6B3"/>
<dbReference type="PANTHER" id="PTHR43649">
    <property type="entry name" value="ARABINOSE-BINDING PROTEIN-RELATED"/>
    <property type="match status" value="1"/>
</dbReference>
<dbReference type="CDD" id="cd13585">
    <property type="entry name" value="PBP2_TMBP_like"/>
    <property type="match status" value="1"/>
</dbReference>
<dbReference type="Pfam" id="PF01547">
    <property type="entry name" value="SBP_bac_1"/>
    <property type="match status" value="1"/>
</dbReference>
<sequence length="441" mass="47569">MKTLLSGASRAVLATASLTAAISAFGIAQAGEFDGVTIEAKLIGGQQYEALYARIPEWEAATGAKVNIISKKNHFELDKEFKSDIAAGTTDWCVGSNHSSFASQYPTLYTDLTGLVDKGVVAEFVQANIKAATFDGNLVMLPRAQFDVSALYYQKDLYDDAEKAKAFEAKFGYPLAVPETWEQVKDQATFFADPPNFYGTQYAGKDEAIVGRYYEMVVAEGGKLFNDDFSPAFDSEEGKRALQWFVDLYNAKAVPAGTTNYLWDDLGNGFASGTIALNLDWPGWAGFFNDPSSSKVAGNVGVAPAPKGSAGVRTGWSGFHGFSVTEDCANKEAAASLVEFLTNEDSQKLESAAGPLPTRTAVWDYISEQAKDDPYRREVLAAFKETAATAFAVPPTPLWIEATNLIYPELQAAILGDKSVDDALADASEAVDDLMQEEGVY</sequence>
<dbReference type="EMBL" id="JAEKJW010000001">
    <property type="protein sequence ID" value="MBN8196093.1"/>
    <property type="molecule type" value="Genomic_DNA"/>
</dbReference>
<dbReference type="InterPro" id="IPR006059">
    <property type="entry name" value="SBP"/>
</dbReference>
<evidence type="ECO:0000313" key="4">
    <source>
        <dbReference type="EMBL" id="MBN8196093.1"/>
    </source>
</evidence>
<dbReference type="PANTHER" id="PTHR43649:SF12">
    <property type="entry name" value="DIACETYLCHITOBIOSE BINDING PROTEIN DASA"/>
    <property type="match status" value="1"/>
</dbReference>
<accession>A0A8I1M6B3</accession>
<protein>
    <submittedName>
        <fullName evidence="4">Sugar ABC transporter substrate-binding protein</fullName>
    </submittedName>
</protein>
<name>A0A8I1M6B3_9PROT</name>
<dbReference type="Gene3D" id="3.40.190.10">
    <property type="entry name" value="Periplasmic binding protein-like II"/>
    <property type="match status" value="2"/>
</dbReference>
<dbReference type="Proteomes" id="UP000664405">
    <property type="component" value="Unassembled WGS sequence"/>
</dbReference>